<comment type="caution">
    <text evidence="2">The sequence shown here is derived from an EMBL/GenBank/DDBJ whole genome shotgun (WGS) entry which is preliminary data.</text>
</comment>
<evidence type="ECO:0000313" key="3">
    <source>
        <dbReference type="Proteomes" id="UP000634136"/>
    </source>
</evidence>
<proteinExistence type="predicted"/>
<sequence>MVKLKTPNINISSLHHHGVRVKLRLNDFLLSTLEMGLVHLPRDCASSPCGGLSEFAKRLCLIAMVRLQSPMVGLVHLPKGCASSPCPFFGNPPAYVAHRHPLVTKLGCNPNPVKYVDYDLLVMVPIAVFPYHNVTITIDMSYNVASKNPNYSSDVQKAGSFHPKEQNPSGVAQESLEEHTINVIASGQQPNLSQKIKKECNRCRRLFLLQTESSSKSHLLELGERPVATMNQGKGKHCGSKFTTATLDCYSLFITKEVVAETLTNLSPDCNKFTFLA</sequence>
<dbReference type="EMBL" id="JAAIUW010000002">
    <property type="protein sequence ID" value="KAF7841632.1"/>
    <property type="molecule type" value="Genomic_DNA"/>
</dbReference>
<protein>
    <submittedName>
        <fullName evidence="2">Uncharacterized protein</fullName>
    </submittedName>
</protein>
<name>A0A834XBG6_9FABA</name>
<feature type="region of interest" description="Disordered" evidence="1">
    <location>
        <begin position="154"/>
        <end position="174"/>
    </location>
</feature>
<evidence type="ECO:0000313" key="2">
    <source>
        <dbReference type="EMBL" id="KAF7841632.1"/>
    </source>
</evidence>
<evidence type="ECO:0000256" key="1">
    <source>
        <dbReference type="SAM" id="MobiDB-lite"/>
    </source>
</evidence>
<reference evidence="2" key="1">
    <citation type="submission" date="2020-09" db="EMBL/GenBank/DDBJ databases">
        <title>Genome-Enabled Discovery of Anthraquinone Biosynthesis in Senna tora.</title>
        <authorList>
            <person name="Kang S.-H."/>
            <person name="Pandey R.P."/>
            <person name="Lee C.-M."/>
            <person name="Sim J.-S."/>
            <person name="Jeong J.-T."/>
            <person name="Choi B.-S."/>
            <person name="Jung M."/>
            <person name="Ginzburg D."/>
            <person name="Zhao K."/>
            <person name="Won S.Y."/>
            <person name="Oh T.-J."/>
            <person name="Yu Y."/>
            <person name="Kim N.-H."/>
            <person name="Lee O.R."/>
            <person name="Lee T.-H."/>
            <person name="Bashyal P."/>
            <person name="Kim T.-S."/>
            <person name="Lee W.-H."/>
            <person name="Kawkins C."/>
            <person name="Kim C.-K."/>
            <person name="Kim J.S."/>
            <person name="Ahn B.O."/>
            <person name="Rhee S.Y."/>
            <person name="Sohng J.K."/>
        </authorList>
    </citation>
    <scope>NUCLEOTIDE SEQUENCE</scope>
    <source>
        <tissue evidence="2">Leaf</tissue>
    </source>
</reference>
<keyword evidence="3" id="KW-1185">Reference proteome</keyword>
<gene>
    <name evidence="2" type="ORF">G2W53_003930</name>
</gene>
<dbReference type="Proteomes" id="UP000634136">
    <property type="component" value="Unassembled WGS sequence"/>
</dbReference>
<accession>A0A834XBG6</accession>
<dbReference type="AlphaFoldDB" id="A0A834XBG6"/>
<organism evidence="2 3">
    <name type="scientific">Senna tora</name>
    <dbReference type="NCBI Taxonomy" id="362788"/>
    <lineage>
        <taxon>Eukaryota</taxon>
        <taxon>Viridiplantae</taxon>
        <taxon>Streptophyta</taxon>
        <taxon>Embryophyta</taxon>
        <taxon>Tracheophyta</taxon>
        <taxon>Spermatophyta</taxon>
        <taxon>Magnoliopsida</taxon>
        <taxon>eudicotyledons</taxon>
        <taxon>Gunneridae</taxon>
        <taxon>Pentapetalae</taxon>
        <taxon>rosids</taxon>
        <taxon>fabids</taxon>
        <taxon>Fabales</taxon>
        <taxon>Fabaceae</taxon>
        <taxon>Caesalpinioideae</taxon>
        <taxon>Cassia clade</taxon>
        <taxon>Senna</taxon>
    </lineage>
</organism>